<dbReference type="EC" id="3.1.1.-" evidence="6"/>
<evidence type="ECO:0000256" key="5">
    <source>
        <dbReference type="ARBA" id="ARBA00023180"/>
    </source>
</evidence>
<gene>
    <name evidence="8" type="ORF">pipiens_006960</name>
</gene>
<proteinExistence type="inferred from homology"/>
<evidence type="ECO:0000259" key="7">
    <source>
        <dbReference type="Pfam" id="PF00135"/>
    </source>
</evidence>
<dbReference type="SUPFAM" id="SSF53474">
    <property type="entry name" value="alpha/beta-Hydrolases"/>
    <property type="match status" value="1"/>
</dbReference>
<dbReference type="PROSITE" id="PS00122">
    <property type="entry name" value="CARBOXYLESTERASE_B_1"/>
    <property type="match status" value="1"/>
</dbReference>
<dbReference type="Gene3D" id="3.40.50.1820">
    <property type="entry name" value="alpha/beta hydrolase"/>
    <property type="match status" value="1"/>
</dbReference>
<evidence type="ECO:0000313" key="9">
    <source>
        <dbReference type="Proteomes" id="UP001562425"/>
    </source>
</evidence>
<evidence type="ECO:0000256" key="6">
    <source>
        <dbReference type="RuleBase" id="RU361235"/>
    </source>
</evidence>
<dbReference type="InterPro" id="IPR029058">
    <property type="entry name" value="AB_hydrolase_fold"/>
</dbReference>
<organism evidence="8 9">
    <name type="scientific">Culex pipiens pipiens</name>
    <name type="common">Northern house mosquito</name>
    <dbReference type="NCBI Taxonomy" id="38569"/>
    <lineage>
        <taxon>Eukaryota</taxon>
        <taxon>Metazoa</taxon>
        <taxon>Ecdysozoa</taxon>
        <taxon>Arthropoda</taxon>
        <taxon>Hexapoda</taxon>
        <taxon>Insecta</taxon>
        <taxon>Pterygota</taxon>
        <taxon>Neoptera</taxon>
        <taxon>Endopterygota</taxon>
        <taxon>Diptera</taxon>
        <taxon>Nematocera</taxon>
        <taxon>Culicoidea</taxon>
        <taxon>Culicidae</taxon>
        <taxon>Culicinae</taxon>
        <taxon>Culicini</taxon>
        <taxon>Culex</taxon>
        <taxon>Culex</taxon>
    </lineage>
</organism>
<accession>A0ABD1DRJ2</accession>
<protein>
    <recommendedName>
        <fullName evidence="6">Carboxylic ester hydrolase</fullName>
        <ecNumber evidence="6">3.1.1.-</ecNumber>
    </recommendedName>
</protein>
<dbReference type="Pfam" id="PF00135">
    <property type="entry name" value="COesterase"/>
    <property type="match status" value="1"/>
</dbReference>
<sequence>MLNAISFMLIQGVCDEVLPDPVVCLKVQNQLCIRGSVRTSATSSSYEAFLGVPFAKPPVGELRLANPVPNDPWSGIYDARQPKLPCIQRIDLQTPAGNIVGDEDCLYLNVYRPSLVVESLPVVVYIHGGAFQYGSAAPSIVGPEYFMDNGKVILVTVEYRLGALGFLSSGCSVIPGNFGLKDQAMAIRWVKRYIHRFGGDPDLITVAGQSAGAASAQLHMMSPLSRGHFSRAIMISGSALSFWAAPSKDSAYVARQQLAVLGIQSFAEMSSKDILATLRGVKAYDLVKSIDNLKQVLGIVRSFHVYGPVVEPFVKRQSFLSDDPQKLWDAGDYEPIPWLAGLLPNDGLTFSSLGYKLNANPEIWSQIVPQLPYILTASIGLDLSAAPQIKSRFYPDSTSPEWLTSQNLNKLTDMVTESAFTYPLLHSIRSHLRNGYAKNAPISLYYFNFTGPYSYANYILPNSGQSLGICHSDELIYLFDSALLFPQLAPGSAGRIMSEKFVEFMVDFARYGITQPVSGSCQSLEQCSMNEFYNRDSDRRPVGMGQVSAIDRELLAFWDDLYVKQ</sequence>
<reference evidence="8 9" key="1">
    <citation type="submission" date="2024-05" db="EMBL/GenBank/DDBJ databases">
        <title>Culex pipiens pipiens assembly and annotation.</title>
        <authorList>
            <person name="Alout H."/>
            <person name="Durand T."/>
        </authorList>
    </citation>
    <scope>NUCLEOTIDE SEQUENCE [LARGE SCALE GENOMIC DNA]</scope>
    <source>
        <strain evidence="8">HA-2024</strain>
        <tissue evidence="8">Whole body</tissue>
    </source>
</reference>
<evidence type="ECO:0000256" key="3">
    <source>
        <dbReference type="ARBA" id="ARBA00022801"/>
    </source>
</evidence>
<dbReference type="GO" id="GO:0052689">
    <property type="term" value="F:carboxylic ester hydrolase activity"/>
    <property type="evidence" value="ECO:0007669"/>
    <property type="project" value="UniProtKB-KW"/>
</dbReference>
<dbReference type="PROSITE" id="PS00941">
    <property type="entry name" value="CARBOXYLESTERASE_B_2"/>
    <property type="match status" value="1"/>
</dbReference>
<feature type="domain" description="Carboxylesterase type B" evidence="7">
    <location>
        <begin position="33"/>
        <end position="516"/>
    </location>
</feature>
<comment type="caution">
    <text evidence="8">The sequence shown here is derived from an EMBL/GenBank/DDBJ whole genome shotgun (WGS) entry which is preliminary data.</text>
</comment>
<dbReference type="EMBL" id="JBEHCU010005071">
    <property type="protein sequence ID" value="KAL1401009.1"/>
    <property type="molecule type" value="Genomic_DNA"/>
</dbReference>
<keyword evidence="2" id="KW-0719">Serine esterase</keyword>
<keyword evidence="4" id="KW-1015">Disulfide bond</keyword>
<dbReference type="PANTHER" id="PTHR11559">
    <property type="entry name" value="CARBOXYLESTERASE"/>
    <property type="match status" value="1"/>
</dbReference>
<dbReference type="InterPro" id="IPR019826">
    <property type="entry name" value="Carboxylesterase_B_AS"/>
</dbReference>
<keyword evidence="9" id="KW-1185">Reference proteome</keyword>
<evidence type="ECO:0000313" key="8">
    <source>
        <dbReference type="EMBL" id="KAL1401009.1"/>
    </source>
</evidence>
<comment type="similarity">
    <text evidence="1 6">Belongs to the type-B carboxylesterase/lipase family.</text>
</comment>
<keyword evidence="3 6" id="KW-0378">Hydrolase</keyword>
<dbReference type="InterPro" id="IPR019819">
    <property type="entry name" value="Carboxylesterase_B_CS"/>
</dbReference>
<dbReference type="InterPro" id="IPR002018">
    <property type="entry name" value="CarbesteraseB"/>
</dbReference>
<evidence type="ECO:0000256" key="4">
    <source>
        <dbReference type="ARBA" id="ARBA00023157"/>
    </source>
</evidence>
<dbReference type="InterPro" id="IPR050309">
    <property type="entry name" value="Type-B_Carboxylest/Lipase"/>
</dbReference>
<dbReference type="AlphaFoldDB" id="A0ABD1DRJ2"/>
<name>A0ABD1DRJ2_CULPP</name>
<dbReference type="Proteomes" id="UP001562425">
    <property type="component" value="Unassembled WGS sequence"/>
</dbReference>
<keyword evidence="5" id="KW-0325">Glycoprotein</keyword>
<evidence type="ECO:0000256" key="1">
    <source>
        <dbReference type="ARBA" id="ARBA00005964"/>
    </source>
</evidence>
<evidence type="ECO:0000256" key="2">
    <source>
        <dbReference type="ARBA" id="ARBA00022487"/>
    </source>
</evidence>